<dbReference type="Proteomes" id="UP000005436">
    <property type="component" value="Chromosome"/>
</dbReference>
<keyword evidence="2" id="KW-1185">Reference proteome</keyword>
<dbReference type="PATRIC" id="fig|203275.8.peg.1499"/>
<reference evidence="2" key="1">
    <citation type="submission" date="2011-12" db="EMBL/GenBank/DDBJ databases">
        <title>Complete sequence of Tannerella forsythia ATCC 43037.</title>
        <authorList>
            <person name="Dewhirst F."/>
            <person name="Tanner A."/>
            <person name="Izard J."/>
            <person name="Brinkac L."/>
            <person name="Durkin A.S."/>
            <person name="Hostetler J."/>
            <person name="Shetty J."/>
            <person name="Torralba M."/>
            <person name="Gill S."/>
            <person name="Nelson K."/>
        </authorList>
    </citation>
    <scope>NUCLEOTIDE SEQUENCE [LARGE SCALE GENOMIC DNA]</scope>
    <source>
        <strain evidence="2">ATCC 43037 / JCM 10827 / CCUG 33226 / KCTC 5666 / FDC 338</strain>
    </source>
</reference>
<organism evidence="1 2">
    <name type="scientific">Tannerella forsythia (strain ATCC 43037 / JCM 10827 / CCUG 21028 A / KCTC 5666 / FDC 338)</name>
    <name type="common">Bacteroides forsythus</name>
    <dbReference type="NCBI Taxonomy" id="203275"/>
    <lineage>
        <taxon>Bacteria</taxon>
        <taxon>Pseudomonadati</taxon>
        <taxon>Bacteroidota</taxon>
        <taxon>Bacteroidia</taxon>
        <taxon>Bacteroidales</taxon>
        <taxon>Tannerellaceae</taxon>
        <taxon>Tannerella</taxon>
    </lineage>
</organism>
<accession>G8UMK6</accession>
<evidence type="ECO:0000313" key="2">
    <source>
        <dbReference type="Proteomes" id="UP000005436"/>
    </source>
</evidence>
<dbReference type="AlphaFoldDB" id="G8UMK6"/>
<dbReference type="EMBL" id="CP003191">
    <property type="protein sequence ID" value="AEW20784.1"/>
    <property type="molecule type" value="Genomic_DNA"/>
</dbReference>
<sequence>MTIHIDFEHHSLKLVCEIECRILSLIILLNRDTPQTGCTFQSYAGGIWICTRNPRSGSGSTQTSHDINPQGILSGTVRSHIKGHPSSYCPKAVERDNSGPRCFLRGKANHLLPFRNLVIGHHGVYLKVIVPVIGSFLKLQRGLCIVIRLNAQLLLLQCYLCSH</sequence>
<proteinExistence type="predicted"/>
<name>G8UMK6_TANFA</name>
<gene>
    <name evidence="1" type="ordered locus">BFO_1651</name>
</gene>
<dbReference type="HOGENOM" id="CLU_1626252_0_0_10"/>
<dbReference type="KEGG" id="tfo:BFO_1651"/>
<protein>
    <submittedName>
        <fullName evidence="1">Uncharacterized protein</fullName>
    </submittedName>
</protein>
<evidence type="ECO:0000313" key="1">
    <source>
        <dbReference type="EMBL" id="AEW20784.1"/>
    </source>
</evidence>